<proteinExistence type="predicted"/>
<organism evidence="1 2">
    <name type="scientific">Cohnella nanjingensis</name>
    <dbReference type="NCBI Taxonomy" id="1387779"/>
    <lineage>
        <taxon>Bacteria</taxon>
        <taxon>Bacillati</taxon>
        <taxon>Bacillota</taxon>
        <taxon>Bacilli</taxon>
        <taxon>Bacillales</taxon>
        <taxon>Paenibacillaceae</taxon>
        <taxon>Cohnella</taxon>
    </lineage>
</organism>
<evidence type="ECO:0000313" key="1">
    <source>
        <dbReference type="EMBL" id="MBB6674648.1"/>
    </source>
</evidence>
<dbReference type="InterPro" id="IPR011094">
    <property type="entry name" value="Uncharacterised_LppY/LpqO"/>
</dbReference>
<evidence type="ECO:0000313" key="2">
    <source>
        <dbReference type="Proteomes" id="UP000547209"/>
    </source>
</evidence>
<dbReference type="Proteomes" id="UP000547209">
    <property type="component" value="Unassembled WGS sequence"/>
</dbReference>
<keyword evidence="2" id="KW-1185">Reference proteome</keyword>
<dbReference type="AlphaFoldDB" id="A0A7X0VIK6"/>
<dbReference type="EMBL" id="JACJVP010000050">
    <property type="protein sequence ID" value="MBB6674648.1"/>
    <property type="molecule type" value="Genomic_DNA"/>
</dbReference>
<protein>
    <submittedName>
        <fullName evidence="1">DUF1259 domain-containing protein</fullName>
    </submittedName>
</protein>
<dbReference type="RefSeq" id="WP_185672511.1">
    <property type="nucleotide sequence ID" value="NZ_JACJVP010000050.1"/>
</dbReference>
<gene>
    <name evidence="1" type="ORF">H7C19_28595</name>
</gene>
<reference evidence="1 2" key="1">
    <citation type="submission" date="2020-08" db="EMBL/GenBank/DDBJ databases">
        <title>Cohnella phylogeny.</title>
        <authorList>
            <person name="Dunlap C."/>
        </authorList>
    </citation>
    <scope>NUCLEOTIDE SEQUENCE [LARGE SCALE GENOMIC DNA]</scope>
    <source>
        <strain evidence="1 2">DSM 28246</strain>
    </source>
</reference>
<comment type="caution">
    <text evidence="1">The sequence shown here is derived from an EMBL/GenBank/DDBJ whole genome shotgun (WGS) entry which is preliminary data.</text>
</comment>
<dbReference type="Pfam" id="PF07485">
    <property type="entry name" value="DUF1529"/>
    <property type="match status" value="1"/>
</dbReference>
<name>A0A7X0VIK6_9BACL</name>
<accession>A0A7X0VIK6</accession>
<sequence length="143" mass="15776">MSSTGSLCEQFSRIIGGVPGFAGGKCVSTINRNEIKATILGKRFRVTSSFSFESLNKKTGRALCLGRAAFLEKEVNKFIKVIRNQNIKVSSVHNEWLFDRPRLIYINIEAVDRPLDFARKVRKALVAASVGEGESTPKGGKSR</sequence>